<feature type="transmembrane region" description="Helical" evidence="1">
    <location>
        <begin position="183"/>
        <end position="200"/>
    </location>
</feature>
<feature type="transmembrane region" description="Helical" evidence="1">
    <location>
        <begin position="496"/>
        <end position="515"/>
    </location>
</feature>
<feature type="transmembrane region" description="Helical" evidence="1">
    <location>
        <begin position="307"/>
        <end position="324"/>
    </location>
</feature>
<dbReference type="AlphaFoldDB" id="A0A7K1LAJ2"/>
<feature type="transmembrane region" description="Helical" evidence="1">
    <location>
        <begin position="432"/>
        <end position="463"/>
    </location>
</feature>
<evidence type="ECO:0008006" key="4">
    <source>
        <dbReference type="Google" id="ProtNLM"/>
    </source>
</evidence>
<dbReference type="Proteomes" id="UP000432015">
    <property type="component" value="Unassembled WGS sequence"/>
</dbReference>
<feature type="transmembrane region" description="Helical" evidence="1">
    <location>
        <begin position="361"/>
        <end position="382"/>
    </location>
</feature>
<feature type="transmembrane region" description="Helical" evidence="1">
    <location>
        <begin position="95"/>
        <end position="119"/>
    </location>
</feature>
<feature type="transmembrane region" description="Helical" evidence="1">
    <location>
        <begin position="638"/>
        <end position="655"/>
    </location>
</feature>
<dbReference type="NCBIfam" id="NF047321">
    <property type="entry name" value="SCO7613_CTERM"/>
    <property type="match status" value="1"/>
</dbReference>
<dbReference type="InterPro" id="IPR058062">
    <property type="entry name" value="SCO7613_C"/>
</dbReference>
<protein>
    <recommendedName>
        <fullName evidence="4">DUF2157 domain-containing protein</fullName>
    </recommendedName>
</protein>
<keyword evidence="3" id="KW-1185">Reference proteome</keyword>
<feature type="transmembrane region" description="Helical" evidence="1">
    <location>
        <begin position="521"/>
        <end position="539"/>
    </location>
</feature>
<reference evidence="2 3" key="1">
    <citation type="submission" date="2019-11" db="EMBL/GenBank/DDBJ databases">
        <authorList>
            <person name="Cao P."/>
        </authorList>
    </citation>
    <scope>NUCLEOTIDE SEQUENCE [LARGE SCALE GENOMIC DNA]</scope>
    <source>
        <strain evidence="2 3">NEAU-AAG5</strain>
    </source>
</reference>
<evidence type="ECO:0000256" key="1">
    <source>
        <dbReference type="SAM" id="Phobius"/>
    </source>
</evidence>
<dbReference type="EMBL" id="WOFH01000014">
    <property type="protein sequence ID" value="MUN41333.1"/>
    <property type="molecule type" value="Genomic_DNA"/>
</dbReference>
<accession>A0A7K1LAJ2</accession>
<feature type="transmembrane region" description="Helical" evidence="1">
    <location>
        <begin position="744"/>
        <end position="762"/>
    </location>
</feature>
<sequence length="780" mass="76909">MPLTCPGCQTPLPPPRRAACPRCGLCLAGPAAAELWVLDGELARLGRRRRDLLAFLYAAAPPPAHPAGPRPWPAPAGAPAAFGGTDASRFAVRNALLTTGGALLGIAAFVFALLSWSALPYVERGAILLALTVVALAAGWVVARRGLAATAETLAFVGLLLVGLDLYSAYAHGFLSLNDVDPAWYAAASFLAAALVWAGYDRLTPLRLTRPTTLVLAQFPLPLAVAGADAPPEAVALALLAVSLADLGARRFSTVAATATGLLAGGAGTAAAFALTVPSLPGAPAGAALLMVAAAVALAWALRVNAALAVVAGPAASMALAAALPLPLRWTAAGAALSAVAVAAAVSLLPGRLRSGTRIGAMTVLGASALSIAPGAAVAVLFPGRYLDARWAGVGSPDLLDWVLPAAPAVLALLFAVLLVKARAAAPPLAPLAVLTAAVAADAPYPAALALAVISGAALAVWAALDGTARPAACGAAVAASLWAAAYALATENATLAVLGALTVLAAACAAAFPVLRGGAVAMAALALGGFAAAAALAAGRPAHHAAFAVLAASGLALLAAALVRGPAAEAAPWPVAAAGIAMTAGHAAPLSLALAVTGVLAAAAALRPDRRPAGWAASALLLAAWWVRLGASGVTVPEIYTAPVSAALLGLAVIRRSRGAARSSWADLGPALASTLVPSLLAAWADATGPRPLLLAAAALATVLAGARLRLQAPLVLGGAVLVLDAARWLAPYAADAAAGLPGWVPLAGAGLLVLLAGATYEQRMRDLRRLRTALGRLA</sequence>
<keyword evidence="1" id="KW-1133">Transmembrane helix</keyword>
<feature type="transmembrane region" description="Helical" evidence="1">
    <location>
        <begin position="576"/>
        <end position="607"/>
    </location>
</feature>
<feature type="transmembrane region" description="Helical" evidence="1">
    <location>
        <begin position="614"/>
        <end position="632"/>
    </location>
</feature>
<feature type="transmembrane region" description="Helical" evidence="1">
    <location>
        <begin position="667"/>
        <end position="686"/>
    </location>
</feature>
<feature type="transmembrane region" description="Helical" evidence="1">
    <location>
        <begin position="330"/>
        <end position="349"/>
    </location>
</feature>
<proteinExistence type="predicted"/>
<feature type="transmembrane region" description="Helical" evidence="1">
    <location>
        <begin position="402"/>
        <end position="420"/>
    </location>
</feature>
<feature type="transmembrane region" description="Helical" evidence="1">
    <location>
        <begin position="283"/>
        <end position="302"/>
    </location>
</feature>
<keyword evidence="1" id="KW-0472">Membrane</keyword>
<organism evidence="2 3">
    <name type="scientific">Actinomadura litoris</name>
    <dbReference type="NCBI Taxonomy" id="2678616"/>
    <lineage>
        <taxon>Bacteria</taxon>
        <taxon>Bacillati</taxon>
        <taxon>Actinomycetota</taxon>
        <taxon>Actinomycetes</taxon>
        <taxon>Streptosporangiales</taxon>
        <taxon>Thermomonosporaceae</taxon>
        <taxon>Actinomadura</taxon>
    </lineage>
</organism>
<evidence type="ECO:0000313" key="2">
    <source>
        <dbReference type="EMBL" id="MUN41333.1"/>
    </source>
</evidence>
<feature type="transmembrane region" description="Helical" evidence="1">
    <location>
        <begin position="469"/>
        <end position="489"/>
    </location>
</feature>
<feature type="transmembrane region" description="Helical" evidence="1">
    <location>
        <begin position="125"/>
        <end position="142"/>
    </location>
</feature>
<evidence type="ECO:0000313" key="3">
    <source>
        <dbReference type="Proteomes" id="UP000432015"/>
    </source>
</evidence>
<feature type="transmembrane region" description="Helical" evidence="1">
    <location>
        <begin position="255"/>
        <end position="277"/>
    </location>
</feature>
<dbReference type="RefSeq" id="WP_156220514.1">
    <property type="nucleotide sequence ID" value="NZ_WOFH01000014.1"/>
</dbReference>
<name>A0A7K1LAJ2_9ACTN</name>
<keyword evidence="1" id="KW-0812">Transmembrane</keyword>
<feature type="transmembrane region" description="Helical" evidence="1">
    <location>
        <begin position="154"/>
        <end position="171"/>
    </location>
</feature>
<gene>
    <name evidence="2" type="ORF">GNZ18_32765</name>
</gene>
<feature type="transmembrane region" description="Helical" evidence="1">
    <location>
        <begin position="546"/>
        <end position="564"/>
    </location>
</feature>
<comment type="caution">
    <text evidence="2">The sequence shown here is derived from an EMBL/GenBank/DDBJ whole genome shotgun (WGS) entry which is preliminary data.</text>
</comment>